<keyword evidence="3" id="KW-1185">Reference proteome</keyword>
<evidence type="ECO:0000313" key="2">
    <source>
        <dbReference type="EMBL" id="KAG7637099.1"/>
    </source>
</evidence>
<accession>A0A8T2FNK8</accession>
<dbReference type="EMBL" id="JAEFBK010000002">
    <property type="protein sequence ID" value="KAG7637099.1"/>
    <property type="molecule type" value="Genomic_DNA"/>
</dbReference>
<proteinExistence type="predicted"/>
<protein>
    <submittedName>
        <fullName evidence="2">Uncharacterized protein</fullName>
    </submittedName>
</protein>
<gene>
    <name evidence="2" type="ORF">ISN45_At02g016670</name>
</gene>
<dbReference type="Proteomes" id="UP000694240">
    <property type="component" value="Chromosome 2"/>
</dbReference>
<reference evidence="2 3" key="1">
    <citation type="submission" date="2020-12" db="EMBL/GenBank/DDBJ databases">
        <title>Concerted genomic and epigenomic changes stabilize Arabidopsis allopolyploids.</title>
        <authorList>
            <person name="Chen Z."/>
        </authorList>
    </citation>
    <scope>NUCLEOTIDE SEQUENCE [LARGE SCALE GENOMIC DNA]</scope>
    <source>
        <strain evidence="2">Allo738</strain>
        <tissue evidence="2">Leaf</tissue>
    </source>
</reference>
<name>A0A8T2FNK8_9BRAS</name>
<evidence type="ECO:0000256" key="1">
    <source>
        <dbReference type="SAM" id="MobiDB-lite"/>
    </source>
</evidence>
<evidence type="ECO:0000313" key="3">
    <source>
        <dbReference type="Proteomes" id="UP000694240"/>
    </source>
</evidence>
<comment type="caution">
    <text evidence="2">The sequence shown here is derived from an EMBL/GenBank/DDBJ whole genome shotgun (WGS) entry which is preliminary data.</text>
</comment>
<feature type="region of interest" description="Disordered" evidence="1">
    <location>
        <begin position="1"/>
        <end position="21"/>
    </location>
</feature>
<sequence length="32" mass="3667">MCRRGNKFATPSPPETGLAARDQPFIMRNQIY</sequence>
<dbReference type="AlphaFoldDB" id="A0A8T2FNK8"/>
<organism evidence="2 3">
    <name type="scientific">Arabidopsis thaliana x Arabidopsis arenosa</name>
    <dbReference type="NCBI Taxonomy" id="1240361"/>
    <lineage>
        <taxon>Eukaryota</taxon>
        <taxon>Viridiplantae</taxon>
        <taxon>Streptophyta</taxon>
        <taxon>Embryophyta</taxon>
        <taxon>Tracheophyta</taxon>
        <taxon>Spermatophyta</taxon>
        <taxon>Magnoliopsida</taxon>
        <taxon>eudicotyledons</taxon>
        <taxon>Gunneridae</taxon>
        <taxon>Pentapetalae</taxon>
        <taxon>rosids</taxon>
        <taxon>malvids</taxon>
        <taxon>Brassicales</taxon>
        <taxon>Brassicaceae</taxon>
        <taxon>Camelineae</taxon>
        <taxon>Arabidopsis</taxon>
    </lineage>
</organism>